<feature type="domain" description="Quinolinate phosphoribosyl transferase C-terminal" evidence="9">
    <location>
        <begin position="104"/>
        <end position="271"/>
    </location>
</feature>
<evidence type="ECO:0000256" key="1">
    <source>
        <dbReference type="ARBA" id="ARBA00004893"/>
    </source>
</evidence>
<dbReference type="Pfam" id="PF01729">
    <property type="entry name" value="QRPTase_C"/>
    <property type="match status" value="1"/>
</dbReference>
<organism evidence="11 12">
    <name type="scientific">Gottschalkia acidurici (strain ATCC 7906 / DSM 604 / BCRC 14475 / CIP 104303 / KCTC 5404 / NCIMB 10678 / 9a)</name>
    <name type="common">Clostridium acidurici</name>
    <dbReference type="NCBI Taxonomy" id="1128398"/>
    <lineage>
        <taxon>Bacteria</taxon>
        <taxon>Bacillati</taxon>
        <taxon>Bacillota</taxon>
        <taxon>Tissierellia</taxon>
        <taxon>Tissierellales</taxon>
        <taxon>Gottschalkiaceae</taxon>
        <taxon>Gottschalkia</taxon>
    </lineage>
</organism>
<evidence type="ECO:0000313" key="11">
    <source>
        <dbReference type="EMBL" id="AFS79154.1"/>
    </source>
</evidence>
<evidence type="ECO:0000259" key="10">
    <source>
        <dbReference type="Pfam" id="PF02749"/>
    </source>
</evidence>
<dbReference type="FunFam" id="3.20.20.70:FF:000030">
    <property type="entry name" value="Nicotinate-nucleotide pyrophosphorylase, carboxylating"/>
    <property type="match status" value="1"/>
</dbReference>
<dbReference type="InterPro" id="IPR006242">
    <property type="entry name" value="ModD"/>
</dbReference>
<dbReference type="Pfam" id="PF02749">
    <property type="entry name" value="QRPTase_N"/>
    <property type="match status" value="1"/>
</dbReference>
<evidence type="ECO:0000256" key="6">
    <source>
        <dbReference type="ARBA" id="ARBA00022679"/>
    </source>
</evidence>
<dbReference type="InterPro" id="IPR022412">
    <property type="entry name" value="Quinolinate_PRibosylTrfase_N"/>
</dbReference>
<comment type="similarity">
    <text evidence="2 8">Belongs to the NadC/ModD family.</text>
</comment>
<dbReference type="InterPro" id="IPR037128">
    <property type="entry name" value="Quinolinate_PRibosylTase_N_sf"/>
</dbReference>
<dbReference type="InterPro" id="IPR036068">
    <property type="entry name" value="Nicotinate_pribotase-like_C"/>
</dbReference>
<keyword evidence="6 8" id="KW-0808">Transferase</keyword>
<dbReference type="SUPFAM" id="SSF54675">
    <property type="entry name" value="Nicotinate/Quinolinate PRTase N-terminal domain-like"/>
    <property type="match status" value="1"/>
</dbReference>
<dbReference type="CDD" id="cd01573">
    <property type="entry name" value="modD_like"/>
    <property type="match status" value="1"/>
</dbReference>
<dbReference type="GO" id="GO:0005737">
    <property type="term" value="C:cytoplasm"/>
    <property type="evidence" value="ECO:0007669"/>
    <property type="project" value="TreeGrafter"/>
</dbReference>
<dbReference type="PIRSF" id="PIRSF006250">
    <property type="entry name" value="NadC_ModD"/>
    <property type="match status" value="1"/>
</dbReference>
<dbReference type="KEGG" id="cad:Curi_c21510"/>
<feature type="domain" description="Quinolinate phosphoribosyl transferase N-terminal" evidence="10">
    <location>
        <begin position="18"/>
        <end position="101"/>
    </location>
</feature>
<dbReference type="InterPro" id="IPR027277">
    <property type="entry name" value="NadC/ModD"/>
</dbReference>
<dbReference type="NCBIfam" id="TIGR01334">
    <property type="entry name" value="modD"/>
    <property type="match status" value="1"/>
</dbReference>
<dbReference type="HOGENOM" id="CLU_039622_2_1_9"/>
<evidence type="ECO:0000256" key="3">
    <source>
        <dbReference type="ARBA" id="ARBA00011944"/>
    </source>
</evidence>
<evidence type="ECO:0000256" key="4">
    <source>
        <dbReference type="ARBA" id="ARBA00019205"/>
    </source>
</evidence>
<dbReference type="GO" id="GO:0004514">
    <property type="term" value="F:nicotinate-nucleotide diphosphorylase (carboxylating) activity"/>
    <property type="evidence" value="ECO:0007669"/>
    <property type="project" value="UniProtKB-EC"/>
</dbReference>
<dbReference type="RefSeq" id="WP_014968290.1">
    <property type="nucleotide sequence ID" value="NC_018664.1"/>
</dbReference>
<dbReference type="EMBL" id="CP003326">
    <property type="protein sequence ID" value="AFS79154.1"/>
    <property type="molecule type" value="Genomic_DNA"/>
</dbReference>
<keyword evidence="12" id="KW-1185">Reference proteome</keyword>
<evidence type="ECO:0000256" key="5">
    <source>
        <dbReference type="ARBA" id="ARBA00022676"/>
    </source>
</evidence>
<dbReference type="InterPro" id="IPR002638">
    <property type="entry name" value="Quinolinate_PRibosylTrfase_C"/>
</dbReference>
<evidence type="ECO:0000256" key="2">
    <source>
        <dbReference type="ARBA" id="ARBA00009400"/>
    </source>
</evidence>
<comment type="pathway">
    <text evidence="1">Cofactor biosynthesis; NAD(+) biosynthesis; nicotinate D-ribonucleotide from quinolinate: step 1/1.</text>
</comment>
<sequence>MCDEAIDKLIKEDTPYIDLTTLVLDINNEKGKITFISREDGVLACSEEVVRIFDKLNITTKQFLPTGSIIQKGEPLIVGEGNVGNLHMAWKVCLNILEYCCGMATRTKRLVDKAQKENEKISIVTTRKIFPGTKELAIKSILAGGAYPHRLGLSETILIFEQHLNFYGGIDNVVKNMIDIKRKACEKKVIVEVETLEDAIKLARVGVDGLQFDKLSPTELKECVKEVRSINESITLVGAGGINESNVAEYASTGIDAVATTCLYFGKPLDMTAKIDRV</sequence>
<protein>
    <recommendedName>
        <fullName evidence="4">Putative pyrophosphorylase ModD</fullName>
        <ecNumber evidence="3">2.4.2.19</ecNumber>
    </recommendedName>
</protein>
<dbReference type="PATRIC" id="fig|1128398.3.peg.2222"/>
<evidence type="ECO:0000256" key="8">
    <source>
        <dbReference type="PIRNR" id="PIRNR006250"/>
    </source>
</evidence>
<accession>K0B0W1</accession>
<dbReference type="GO" id="GO:0009435">
    <property type="term" value="P:NAD+ biosynthetic process"/>
    <property type="evidence" value="ECO:0007669"/>
    <property type="project" value="InterPro"/>
</dbReference>
<dbReference type="PANTHER" id="PTHR32179:SF4">
    <property type="entry name" value="PYROPHOSPHORYLASE MODD-RELATED"/>
    <property type="match status" value="1"/>
</dbReference>
<dbReference type="SUPFAM" id="SSF51690">
    <property type="entry name" value="Nicotinate/Quinolinate PRTase C-terminal domain-like"/>
    <property type="match status" value="1"/>
</dbReference>
<comment type="catalytic activity">
    <reaction evidence="7">
        <text>nicotinate beta-D-ribonucleotide + CO2 + diphosphate = quinolinate + 5-phospho-alpha-D-ribose 1-diphosphate + 2 H(+)</text>
        <dbReference type="Rhea" id="RHEA:12733"/>
        <dbReference type="ChEBI" id="CHEBI:15378"/>
        <dbReference type="ChEBI" id="CHEBI:16526"/>
        <dbReference type="ChEBI" id="CHEBI:29959"/>
        <dbReference type="ChEBI" id="CHEBI:33019"/>
        <dbReference type="ChEBI" id="CHEBI:57502"/>
        <dbReference type="ChEBI" id="CHEBI:58017"/>
        <dbReference type="EC" id="2.4.2.19"/>
    </reaction>
</comment>
<dbReference type="Proteomes" id="UP000006094">
    <property type="component" value="Chromosome"/>
</dbReference>
<proteinExistence type="inferred from homology"/>
<dbReference type="STRING" id="1128398.Curi_c21510"/>
<keyword evidence="5 8" id="KW-0328">Glycosyltransferase</keyword>
<dbReference type="EC" id="2.4.2.19" evidence="3"/>
<dbReference type="GO" id="GO:0034213">
    <property type="term" value="P:quinolinate catabolic process"/>
    <property type="evidence" value="ECO:0007669"/>
    <property type="project" value="TreeGrafter"/>
</dbReference>
<dbReference type="PANTHER" id="PTHR32179">
    <property type="entry name" value="NICOTINATE-NUCLEOTIDE PYROPHOSPHORYLASE [CARBOXYLATING]"/>
    <property type="match status" value="1"/>
</dbReference>
<reference evidence="11 12" key="1">
    <citation type="journal article" date="2012" name="PLoS ONE">
        <title>The purine-utilizing bacterium Clostridium acidurici 9a: a genome-guided metabolic reconsideration.</title>
        <authorList>
            <person name="Hartwich K."/>
            <person name="Poehlein A."/>
            <person name="Daniel R."/>
        </authorList>
    </citation>
    <scope>NUCLEOTIDE SEQUENCE [LARGE SCALE GENOMIC DNA]</scope>
    <source>
        <strain evidence="12">ATCC 7906 / DSM 604 / BCRC 14475 / CIP 104303 / KCTC 5404 / NCIMB 10678 / 9a</strain>
    </source>
</reference>
<name>K0B0W1_GOTA9</name>
<evidence type="ECO:0000256" key="7">
    <source>
        <dbReference type="ARBA" id="ARBA00047445"/>
    </source>
</evidence>
<evidence type="ECO:0000259" key="9">
    <source>
        <dbReference type="Pfam" id="PF01729"/>
    </source>
</evidence>
<dbReference type="Gene3D" id="3.20.20.70">
    <property type="entry name" value="Aldolase class I"/>
    <property type="match status" value="1"/>
</dbReference>
<dbReference type="Gene3D" id="3.90.1170.20">
    <property type="entry name" value="Quinolinate phosphoribosyl transferase, N-terminal domain"/>
    <property type="match status" value="1"/>
</dbReference>
<gene>
    <name evidence="11" type="primary">modD</name>
    <name evidence="11" type="ordered locus">Curi_c21510</name>
</gene>
<dbReference type="AlphaFoldDB" id="K0B0W1"/>
<evidence type="ECO:0000313" key="12">
    <source>
        <dbReference type="Proteomes" id="UP000006094"/>
    </source>
</evidence>
<dbReference type="eggNOG" id="COG0157">
    <property type="taxonomic scope" value="Bacteria"/>
</dbReference>
<dbReference type="InterPro" id="IPR013785">
    <property type="entry name" value="Aldolase_TIM"/>
</dbReference>